<protein>
    <submittedName>
        <fullName evidence="4">Outer membrane beta-barrel protein</fullName>
    </submittedName>
</protein>
<accession>A0ABW0JMI0</accession>
<dbReference type="SUPFAM" id="SSF56925">
    <property type="entry name" value="OMPA-like"/>
    <property type="match status" value="1"/>
</dbReference>
<keyword evidence="1 2" id="KW-0732">Signal</keyword>
<dbReference type="InterPro" id="IPR011250">
    <property type="entry name" value="OMP/PagP_B-barrel"/>
</dbReference>
<evidence type="ECO:0000313" key="4">
    <source>
        <dbReference type="EMBL" id="MFC5437041.1"/>
    </source>
</evidence>
<organism evidence="4 5">
    <name type="scientific">Rhodanobacter umsongensis</name>
    <dbReference type="NCBI Taxonomy" id="633153"/>
    <lineage>
        <taxon>Bacteria</taxon>
        <taxon>Pseudomonadati</taxon>
        <taxon>Pseudomonadota</taxon>
        <taxon>Gammaproteobacteria</taxon>
        <taxon>Lysobacterales</taxon>
        <taxon>Rhodanobacteraceae</taxon>
        <taxon>Rhodanobacter</taxon>
    </lineage>
</organism>
<evidence type="ECO:0000259" key="3">
    <source>
        <dbReference type="Pfam" id="PF13505"/>
    </source>
</evidence>
<sequence length="217" mass="23214">MKKTLIALAIASTALCTLPALAQNGTPAPAASDSAAPTTGNYQPGQAIGSGNWFVDGRVGQAHVNKGPYNDHPTTYAITGGYRWKVGEDLGLGVDAGYNDLGNFKLKNAFNSNDVNLKDQRNALRGWTAGVNGKINVWQGLYVSGRAGVYAWKGHGYANQDINRHDLDKVDYYAGAGVGYDVNNHFGVGLAYDYYHAKKDGISLSTDTASLTAEYRF</sequence>
<proteinExistence type="predicted"/>
<dbReference type="EMBL" id="JBHSMK010000005">
    <property type="protein sequence ID" value="MFC5437041.1"/>
    <property type="molecule type" value="Genomic_DNA"/>
</dbReference>
<evidence type="ECO:0000313" key="5">
    <source>
        <dbReference type="Proteomes" id="UP001596013"/>
    </source>
</evidence>
<dbReference type="Gene3D" id="2.40.160.20">
    <property type="match status" value="1"/>
</dbReference>
<feature type="domain" description="Outer membrane protein beta-barrel" evidence="3">
    <location>
        <begin position="51"/>
        <end position="217"/>
    </location>
</feature>
<dbReference type="RefSeq" id="WP_377305049.1">
    <property type="nucleotide sequence ID" value="NZ_JBHSMK010000005.1"/>
</dbReference>
<feature type="chain" id="PRO_5046242339" evidence="2">
    <location>
        <begin position="23"/>
        <end position="217"/>
    </location>
</feature>
<name>A0ABW0JMI0_9GAMM</name>
<evidence type="ECO:0000256" key="1">
    <source>
        <dbReference type="ARBA" id="ARBA00022729"/>
    </source>
</evidence>
<gene>
    <name evidence="4" type="ORF">ACFPME_10765</name>
</gene>
<evidence type="ECO:0000256" key="2">
    <source>
        <dbReference type="SAM" id="SignalP"/>
    </source>
</evidence>
<comment type="caution">
    <text evidence="4">The sequence shown here is derived from an EMBL/GenBank/DDBJ whole genome shotgun (WGS) entry which is preliminary data.</text>
</comment>
<reference evidence="5" key="1">
    <citation type="journal article" date="2019" name="Int. J. Syst. Evol. Microbiol.">
        <title>The Global Catalogue of Microorganisms (GCM) 10K type strain sequencing project: providing services to taxonomists for standard genome sequencing and annotation.</title>
        <authorList>
            <consortium name="The Broad Institute Genomics Platform"/>
            <consortium name="The Broad Institute Genome Sequencing Center for Infectious Disease"/>
            <person name="Wu L."/>
            <person name="Ma J."/>
        </authorList>
    </citation>
    <scope>NUCLEOTIDE SEQUENCE [LARGE SCALE GENOMIC DNA]</scope>
    <source>
        <strain evidence="5">JCM 17130</strain>
    </source>
</reference>
<keyword evidence="5" id="KW-1185">Reference proteome</keyword>
<dbReference type="Proteomes" id="UP001596013">
    <property type="component" value="Unassembled WGS sequence"/>
</dbReference>
<dbReference type="InterPro" id="IPR027385">
    <property type="entry name" value="Beta-barrel_OMP"/>
</dbReference>
<dbReference type="Pfam" id="PF13505">
    <property type="entry name" value="OMP_b-brl"/>
    <property type="match status" value="1"/>
</dbReference>
<feature type="signal peptide" evidence="2">
    <location>
        <begin position="1"/>
        <end position="22"/>
    </location>
</feature>